<protein>
    <submittedName>
        <fullName evidence="2">Manganese efflux pump MntP</fullName>
    </submittedName>
</protein>
<feature type="transmembrane region" description="Helical" evidence="1">
    <location>
        <begin position="35"/>
        <end position="61"/>
    </location>
</feature>
<dbReference type="EMBL" id="CP036432">
    <property type="protein sequence ID" value="QDV81386.1"/>
    <property type="molecule type" value="Genomic_DNA"/>
</dbReference>
<dbReference type="Proteomes" id="UP000318081">
    <property type="component" value="Chromosome"/>
</dbReference>
<accession>A0ABX5XHS3</accession>
<gene>
    <name evidence="2" type="primary">mntP_1</name>
    <name evidence="2" type="ORF">TBK1r_03010</name>
</gene>
<evidence type="ECO:0000313" key="3">
    <source>
        <dbReference type="Proteomes" id="UP000318081"/>
    </source>
</evidence>
<evidence type="ECO:0000256" key="1">
    <source>
        <dbReference type="SAM" id="Phobius"/>
    </source>
</evidence>
<sequence>MSWLSLALLAFGTSADAFVVSLARAVACSKVDRRAMTLAALTFGMTAVVATAIGITIAGCFEWMAISGCRGMGVVLIAILGTRCFRCGIV</sequence>
<name>A0ABX5XHS3_9BACT</name>
<organism evidence="2 3">
    <name type="scientific">Stieleria magnilauensis</name>
    <dbReference type="NCBI Taxonomy" id="2527963"/>
    <lineage>
        <taxon>Bacteria</taxon>
        <taxon>Pseudomonadati</taxon>
        <taxon>Planctomycetota</taxon>
        <taxon>Planctomycetia</taxon>
        <taxon>Pirellulales</taxon>
        <taxon>Pirellulaceae</taxon>
        <taxon>Stieleria</taxon>
    </lineage>
</organism>
<dbReference type="RefSeq" id="WP_145207192.1">
    <property type="nucleotide sequence ID" value="NZ_CP036432.1"/>
</dbReference>
<keyword evidence="1" id="KW-0472">Membrane</keyword>
<reference evidence="2 3" key="1">
    <citation type="submission" date="2019-02" db="EMBL/GenBank/DDBJ databases">
        <title>Deep-cultivation of Planctomycetes and their phenomic and genomic characterization uncovers novel biology.</title>
        <authorList>
            <person name="Wiegand S."/>
            <person name="Jogler M."/>
            <person name="Boedeker C."/>
            <person name="Pinto D."/>
            <person name="Vollmers J."/>
            <person name="Rivas-Marin E."/>
            <person name="Kohn T."/>
            <person name="Peeters S.H."/>
            <person name="Heuer A."/>
            <person name="Rast P."/>
            <person name="Oberbeckmann S."/>
            <person name="Bunk B."/>
            <person name="Jeske O."/>
            <person name="Meyerdierks A."/>
            <person name="Storesund J.E."/>
            <person name="Kallscheuer N."/>
            <person name="Luecker S."/>
            <person name="Lage O.M."/>
            <person name="Pohl T."/>
            <person name="Merkel B.J."/>
            <person name="Hornburger P."/>
            <person name="Mueller R.-W."/>
            <person name="Bruemmer F."/>
            <person name="Labrenz M."/>
            <person name="Spormann A.M."/>
            <person name="Op den Camp H."/>
            <person name="Overmann J."/>
            <person name="Amann R."/>
            <person name="Jetten M.S.M."/>
            <person name="Mascher T."/>
            <person name="Medema M.H."/>
            <person name="Devos D.P."/>
            <person name="Kaster A.-K."/>
            <person name="Ovreas L."/>
            <person name="Rohde M."/>
            <person name="Galperin M.Y."/>
            <person name="Jogler C."/>
        </authorList>
    </citation>
    <scope>NUCLEOTIDE SEQUENCE [LARGE SCALE GENOMIC DNA]</scope>
    <source>
        <strain evidence="2 3">TBK1r</strain>
    </source>
</reference>
<proteinExistence type="predicted"/>
<keyword evidence="1" id="KW-0812">Transmembrane</keyword>
<keyword evidence="1" id="KW-1133">Transmembrane helix</keyword>
<keyword evidence="3" id="KW-1185">Reference proteome</keyword>
<evidence type="ECO:0000313" key="2">
    <source>
        <dbReference type="EMBL" id="QDV81386.1"/>
    </source>
</evidence>